<dbReference type="SUPFAM" id="SSF54675">
    <property type="entry name" value="Nicotinate/Quinolinate PRTase N-terminal domain-like"/>
    <property type="match status" value="1"/>
</dbReference>
<evidence type="ECO:0000256" key="8">
    <source>
        <dbReference type="ARBA" id="ARBA00022679"/>
    </source>
</evidence>
<evidence type="ECO:0000313" key="14">
    <source>
        <dbReference type="EMBL" id="WAR16885.1"/>
    </source>
</evidence>
<sequence length="424" mass="47481">MKDLYQITMSYAYWKSGKMNDYAVFDLYFRRNPFKGEFTMFAGLEEVIKFLKNFHFSDSDIAYLKTVLPAYTEEEFFVYLRNLSAKDVTLHAIEEGTVVFPKEPLIVIEGPLPIVQLMETPLLVATNGMRFRLAAGPDKTLLEFGLRRAQGPDGALSASRYCYLGGFDGTSNVLAGKLYGIPVKGTHAHAFVTSYTTLEDLQFKMLVPKDSTEPVDFVEVCIKWQKKLVGVIDFIPDQVSTGELAAFISYAQAFPNGFLALIDTYDVIRSGLPNFCTVTMALSELGYQALGIRLDSGDLSYLSQIVRDTFRKVAIANVASTLPQRKASHLVEVNSKARIKLSEDVEKVTIPGKKFAYRLYGQDGNALVDLMVKPDEPPPQANSRVLCRHPFQESKRAYVIPAKVECLHKTCWKNGKKYGSISVF</sequence>
<feature type="domain" description="Nicotinate phosphoribosyltransferase C-terminal" evidence="13">
    <location>
        <begin position="353"/>
        <end position="417"/>
    </location>
</feature>
<comment type="PTM">
    <text evidence="11">Transiently phosphorylated on a His residue during the reaction cycle. Phosphorylation strongly increases the affinity for substrates and increases the rate of nicotinate D-ribonucleotide production. Dephosphorylation regenerates the low-affinity form of the enzyme, leading to product release.</text>
</comment>
<evidence type="ECO:0000256" key="1">
    <source>
        <dbReference type="ARBA" id="ARBA00004952"/>
    </source>
</evidence>
<proteinExistence type="inferred from homology"/>
<comment type="similarity">
    <text evidence="2 11">Belongs to the NAPRTase family.</text>
</comment>
<organism evidence="14 15">
    <name type="scientific">Mya arenaria</name>
    <name type="common">Soft-shell clam</name>
    <dbReference type="NCBI Taxonomy" id="6604"/>
    <lineage>
        <taxon>Eukaryota</taxon>
        <taxon>Metazoa</taxon>
        <taxon>Spiralia</taxon>
        <taxon>Lophotrochozoa</taxon>
        <taxon>Mollusca</taxon>
        <taxon>Bivalvia</taxon>
        <taxon>Autobranchia</taxon>
        <taxon>Heteroconchia</taxon>
        <taxon>Euheterodonta</taxon>
        <taxon>Imparidentia</taxon>
        <taxon>Neoheterodontei</taxon>
        <taxon>Myida</taxon>
        <taxon>Myoidea</taxon>
        <taxon>Myidae</taxon>
        <taxon>Mya</taxon>
    </lineage>
</organism>
<dbReference type="PANTHER" id="PTHR11098:SF1">
    <property type="entry name" value="NICOTINATE PHOSPHORIBOSYLTRANSFERASE"/>
    <property type="match status" value="1"/>
</dbReference>
<protein>
    <recommendedName>
        <fullName evidence="4 11">Nicotinate phosphoribosyltransferase</fullName>
        <ecNumber evidence="3 11">6.3.4.21</ecNumber>
    </recommendedName>
</protein>
<comment type="catalytic activity">
    <reaction evidence="10 11">
        <text>5-phospho-alpha-D-ribose 1-diphosphate + nicotinate + ATP + H2O = nicotinate beta-D-ribonucleotide + ADP + phosphate + diphosphate</text>
        <dbReference type="Rhea" id="RHEA:36163"/>
        <dbReference type="ChEBI" id="CHEBI:15377"/>
        <dbReference type="ChEBI" id="CHEBI:30616"/>
        <dbReference type="ChEBI" id="CHEBI:32544"/>
        <dbReference type="ChEBI" id="CHEBI:33019"/>
        <dbReference type="ChEBI" id="CHEBI:43474"/>
        <dbReference type="ChEBI" id="CHEBI:57502"/>
        <dbReference type="ChEBI" id="CHEBI:58017"/>
        <dbReference type="ChEBI" id="CHEBI:456216"/>
        <dbReference type="EC" id="6.3.4.21"/>
    </reaction>
</comment>
<keyword evidence="15" id="KW-1185">Reference proteome</keyword>
<evidence type="ECO:0000256" key="2">
    <source>
        <dbReference type="ARBA" id="ARBA00010897"/>
    </source>
</evidence>
<dbReference type="CDD" id="cd01570">
    <property type="entry name" value="NAPRTase_A"/>
    <property type="match status" value="1"/>
</dbReference>
<evidence type="ECO:0000256" key="10">
    <source>
        <dbReference type="ARBA" id="ARBA00048668"/>
    </source>
</evidence>
<dbReference type="InterPro" id="IPR006405">
    <property type="entry name" value="Nic_PRibTrfase_pncB"/>
</dbReference>
<evidence type="ECO:0000256" key="9">
    <source>
        <dbReference type="ARBA" id="ARBA00023426"/>
    </source>
</evidence>
<evidence type="ECO:0000256" key="11">
    <source>
        <dbReference type="RuleBase" id="RU365100"/>
    </source>
</evidence>
<evidence type="ECO:0000259" key="12">
    <source>
        <dbReference type="Pfam" id="PF17767"/>
    </source>
</evidence>
<dbReference type="PANTHER" id="PTHR11098">
    <property type="entry name" value="NICOTINATE PHOSPHORIBOSYLTRANSFERASE"/>
    <property type="match status" value="1"/>
</dbReference>
<dbReference type="Gene3D" id="3.20.20.70">
    <property type="entry name" value="Aldolase class I"/>
    <property type="match status" value="2"/>
</dbReference>
<dbReference type="InterPro" id="IPR036068">
    <property type="entry name" value="Nicotinate_pribotase-like_C"/>
</dbReference>
<dbReference type="Pfam" id="PF17956">
    <property type="entry name" value="NAPRTase_C"/>
    <property type="match status" value="1"/>
</dbReference>
<evidence type="ECO:0000256" key="6">
    <source>
        <dbReference type="ARBA" id="ARBA00022598"/>
    </source>
</evidence>
<comment type="function">
    <text evidence="9">Catalyzes the first step in the biosynthesis of NAD from nicotinic acid, the ATP-dependent synthesis of beta-nicotinate D-ribonucleotide from nicotinate and 5-phospho-D-ribose 1-phosphate. Helps prevent cellular oxidative stress via its role in NAD biosynthesis.</text>
</comment>
<evidence type="ECO:0000256" key="5">
    <source>
        <dbReference type="ARBA" id="ARBA00022553"/>
    </source>
</evidence>
<evidence type="ECO:0000259" key="13">
    <source>
        <dbReference type="Pfam" id="PF17956"/>
    </source>
</evidence>
<keyword evidence="8 11" id="KW-0808">Transferase</keyword>
<dbReference type="InterPro" id="IPR007229">
    <property type="entry name" value="Nic_PRibTrfase-Fam"/>
</dbReference>
<comment type="pathway">
    <text evidence="1 11">Cofactor biosynthesis; NAD(+) biosynthesis; nicotinate D-ribonucleotide from nicotinate: step 1/1.</text>
</comment>
<dbReference type="SUPFAM" id="SSF51690">
    <property type="entry name" value="Nicotinate/Quinolinate PRTase C-terminal domain-like"/>
    <property type="match status" value="1"/>
</dbReference>
<evidence type="ECO:0000256" key="3">
    <source>
        <dbReference type="ARBA" id="ARBA00013236"/>
    </source>
</evidence>
<reference evidence="14" key="1">
    <citation type="submission" date="2022-11" db="EMBL/GenBank/DDBJ databases">
        <title>Centuries of genome instability and evolution in soft-shell clam transmissible cancer (bioRxiv).</title>
        <authorList>
            <person name="Hart S.F.M."/>
            <person name="Yonemitsu M.A."/>
            <person name="Giersch R.M."/>
            <person name="Beal B.F."/>
            <person name="Arriagada G."/>
            <person name="Davis B.W."/>
            <person name="Ostrander E.A."/>
            <person name="Goff S.P."/>
            <person name="Metzger M.J."/>
        </authorList>
    </citation>
    <scope>NUCLEOTIDE SEQUENCE</scope>
    <source>
        <strain evidence="14">MELC-2E11</strain>
        <tissue evidence="14">Siphon/mantle</tissue>
    </source>
</reference>
<dbReference type="Proteomes" id="UP001164746">
    <property type="component" value="Chromosome 10"/>
</dbReference>
<dbReference type="EMBL" id="CP111021">
    <property type="protein sequence ID" value="WAR16885.1"/>
    <property type="molecule type" value="Genomic_DNA"/>
</dbReference>
<keyword evidence="6 11" id="KW-0436">Ligase</keyword>
<evidence type="ECO:0000313" key="15">
    <source>
        <dbReference type="Proteomes" id="UP001164746"/>
    </source>
</evidence>
<dbReference type="EC" id="6.3.4.21" evidence="3 11"/>
<feature type="domain" description="Nicotinate phosphoribosyltransferase N-terminal" evidence="12">
    <location>
        <begin position="2"/>
        <end position="125"/>
    </location>
</feature>
<dbReference type="InterPro" id="IPR013785">
    <property type="entry name" value="Aldolase_TIM"/>
</dbReference>
<dbReference type="NCBIfam" id="TIGR01513">
    <property type="entry name" value="NAPRTase_put"/>
    <property type="match status" value="1"/>
</dbReference>
<keyword evidence="7 11" id="KW-0662">Pyridine nucleotide biosynthesis</keyword>
<dbReference type="Gene3D" id="3.20.140.10">
    <property type="entry name" value="nicotinate phosphoribosyltransferase"/>
    <property type="match status" value="2"/>
</dbReference>
<dbReference type="InterPro" id="IPR041619">
    <property type="entry name" value="NAPRTase_C"/>
</dbReference>
<evidence type="ECO:0000256" key="7">
    <source>
        <dbReference type="ARBA" id="ARBA00022642"/>
    </source>
</evidence>
<accession>A0ABY7F514</accession>
<gene>
    <name evidence="14" type="ORF">MAR_031479</name>
</gene>
<dbReference type="Pfam" id="PF17767">
    <property type="entry name" value="NAPRTase_N"/>
    <property type="match status" value="1"/>
</dbReference>
<evidence type="ECO:0000256" key="4">
    <source>
        <dbReference type="ARBA" id="ARBA00021569"/>
    </source>
</evidence>
<dbReference type="PIRSF" id="PIRSF000484">
    <property type="entry name" value="NAPRT"/>
    <property type="match status" value="1"/>
</dbReference>
<name>A0ABY7F514_MYAAR</name>
<keyword evidence="5" id="KW-0597">Phosphoprotein</keyword>
<dbReference type="InterPro" id="IPR040727">
    <property type="entry name" value="NAPRTase_N"/>
</dbReference>